<dbReference type="EMBL" id="BN001302">
    <property type="protein sequence ID" value="CBF74661.1"/>
    <property type="molecule type" value="Genomic_DNA"/>
</dbReference>
<dbReference type="STRING" id="227321.Q5B5Q9"/>
<keyword evidence="2" id="KW-0732">Signal</keyword>
<feature type="region of interest" description="Disordered" evidence="1">
    <location>
        <begin position="229"/>
        <end position="262"/>
    </location>
</feature>
<dbReference type="OrthoDB" id="3565477at2759"/>
<feature type="compositionally biased region" description="Low complexity" evidence="1">
    <location>
        <begin position="176"/>
        <end position="188"/>
    </location>
</feature>
<accession>Q5B5Q9</accession>
<dbReference type="InParanoid" id="Q5B5Q9"/>
<organism evidence="3 4">
    <name type="scientific">Emericella nidulans (strain FGSC A4 / ATCC 38163 / CBS 112.46 / NRRL 194 / M139)</name>
    <name type="common">Aspergillus nidulans</name>
    <dbReference type="NCBI Taxonomy" id="227321"/>
    <lineage>
        <taxon>Eukaryota</taxon>
        <taxon>Fungi</taxon>
        <taxon>Dikarya</taxon>
        <taxon>Ascomycota</taxon>
        <taxon>Pezizomycotina</taxon>
        <taxon>Eurotiomycetes</taxon>
        <taxon>Eurotiomycetidae</taxon>
        <taxon>Eurotiales</taxon>
        <taxon>Aspergillaceae</taxon>
        <taxon>Aspergillus</taxon>
        <taxon>Aspergillus subgen. Nidulantes</taxon>
    </lineage>
</organism>
<dbReference type="VEuPathDB" id="FungiDB:AN4121"/>
<reference evidence="4" key="2">
    <citation type="journal article" date="2009" name="Fungal Genet. Biol.">
        <title>The 2008 update of the Aspergillus nidulans genome annotation: a community effort.</title>
        <authorList>
            <person name="Wortman J.R."/>
            <person name="Gilsenan J.M."/>
            <person name="Joardar V."/>
            <person name="Deegan J."/>
            <person name="Clutterbuck J."/>
            <person name="Andersen M.R."/>
            <person name="Archer D."/>
            <person name="Bencina M."/>
            <person name="Braus G."/>
            <person name="Coutinho P."/>
            <person name="von Dohren H."/>
            <person name="Doonan J."/>
            <person name="Driessen A.J."/>
            <person name="Durek P."/>
            <person name="Espeso E."/>
            <person name="Fekete E."/>
            <person name="Flipphi M."/>
            <person name="Estrada C.G."/>
            <person name="Geysens S."/>
            <person name="Goldman G."/>
            <person name="de Groot P.W."/>
            <person name="Hansen K."/>
            <person name="Harris S.D."/>
            <person name="Heinekamp T."/>
            <person name="Helmstaedt K."/>
            <person name="Henrissat B."/>
            <person name="Hofmann G."/>
            <person name="Homan T."/>
            <person name="Horio T."/>
            <person name="Horiuchi H."/>
            <person name="James S."/>
            <person name="Jones M."/>
            <person name="Karaffa L."/>
            <person name="Karanyi Z."/>
            <person name="Kato M."/>
            <person name="Keller N."/>
            <person name="Kelly D.E."/>
            <person name="Kiel J.A."/>
            <person name="Kim J.M."/>
            <person name="van der Klei I.J."/>
            <person name="Klis F.M."/>
            <person name="Kovalchuk A."/>
            <person name="Krasevec N."/>
            <person name="Kubicek C.P."/>
            <person name="Liu B."/>
            <person name="Maccabe A."/>
            <person name="Meyer V."/>
            <person name="Mirabito P."/>
            <person name="Miskei M."/>
            <person name="Mos M."/>
            <person name="Mullins J."/>
            <person name="Nelson D.R."/>
            <person name="Nielsen J."/>
            <person name="Oakley B.R."/>
            <person name="Osmani S.A."/>
            <person name="Pakula T."/>
            <person name="Paszewski A."/>
            <person name="Paulsen I."/>
            <person name="Pilsyk S."/>
            <person name="Pocsi I."/>
            <person name="Punt P.J."/>
            <person name="Ram A.F."/>
            <person name="Ren Q."/>
            <person name="Robellet X."/>
            <person name="Robson G."/>
            <person name="Seiboth B."/>
            <person name="van Solingen P."/>
            <person name="Specht T."/>
            <person name="Sun J."/>
            <person name="Taheri-Talesh N."/>
            <person name="Takeshita N."/>
            <person name="Ussery D."/>
            <person name="vanKuyk P.A."/>
            <person name="Visser H."/>
            <person name="van de Vondervoort P.J."/>
            <person name="de Vries R.P."/>
            <person name="Walton J."/>
            <person name="Xiang X."/>
            <person name="Xiong Y."/>
            <person name="Zeng A.P."/>
            <person name="Brandt B.W."/>
            <person name="Cornell M.J."/>
            <person name="van den Hondel C.A."/>
            <person name="Visser J."/>
            <person name="Oliver S.G."/>
            <person name="Turner G."/>
        </authorList>
    </citation>
    <scope>GENOME REANNOTATION</scope>
    <source>
        <strain evidence="4">FGSC A4 / ATCC 38163 / CBS 112.46 / NRRL 194 / M139</strain>
    </source>
</reference>
<feature type="region of interest" description="Disordered" evidence="1">
    <location>
        <begin position="484"/>
        <end position="517"/>
    </location>
</feature>
<name>Q5B5Q9_EMENI</name>
<feature type="chain" id="PRO_5010324825" evidence="2">
    <location>
        <begin position="22"/>
        <end position="531"/>
    </location>
</feature>
<evidence type="ECO:0000313" key="4">
    <source>
        <dbReference type="Proteomes" id="UP000000560"/>
    </source>
</evidence>
<dbReference type="AlphaFoldDB" id="Q5B5Q9"/>
<dbReference type="KEGG" id="ani:ANIA_04121"/>
<feature type="compositionally biased region" description="Pro residues" evidence="1">
    <location>
        <begin position="189"/>
        <end position="203"/>
    </location>
</feature>
<sequence length="531" mass="57609">MRSIALFFALLAALLVQSSQASVNVVPALGLNARPSPRTFCPMPLLRLENWAPVPLGTALHQEEFLHPIVEGQSVARVYCQPGDCLPNGPKRPATCLMYLEYDNNRVLSSGSYSYVPGVTPGWTNISGTLTASATEHSFVMWGYCGTTTLHGPVLEFDNSRFERPLVDGEPKESCSTLTDSSTVTYTPTPTPSPNPTHTPTPSPLASTIVLTTTTPSSAPLIISLSSATTSSSATPSPTPSKSPVTRSSSIPVMPPQSSNPANTFTQIPVSVLLQSGYRLCRQSGALARSLQCPLILAPYSGSDHRHFHLDWFYLQFSAVQWVARFLLQHHFPLSIRLLRTEPRRLQLSPRSPLGTDLLRPLVLPIPHHFHGLQRLPQPLHEHIDCSDHAYRHNHRLSANSDRPSRTEHLCLNRDTRRVNYGGDGDSQCSCNCHRASDRKLRLCSVPRRFQRRAESSASPAGAESALTSSSGLASGFASIPGSPSGTKLLTAPKQDSEVASGPGAIRPSPPVSGSAYYPTHSFSVFPFSFP</sequence>
<evidence type="ECO:0000256" key="2">
    <source>
        <dbReference type="SAM" id="SignalP"/>
    </source>
</evidence>
<reference evidence="4" key="1">
    <citation type="journal article" date="2005" name="Nature">
        <title>Sequencing of Aspergillus nidulans and comparative analysis with A. fumigatus and A. oryzae.</title>
        <authorList>
            <person name="Galagan J.E."/>
            <person name="Calvo S.E."/>
            <person name="Cuomo C."/>
            <person name="Ma L.J."/>
            <person name="Wortman J.R."/>
            <person name="Batzoglou S."/>
            <person name="Lee S.I."/>
            <person name="Basturkmen M."/>
            <person name="Spevak C.C."/>
            <person name="Clutterbuck J."/>
            <person name="Kapitonov V."/>
            <person name="Jurka J."/>
            <person name="Scazzocchio C."/>
            <person name="Farman M."/>
            <person name="Butler J."/>
            <person name="Purcell S."/>
            <person name="Harris S."/>
            <person name="Braus G.H."/>
            <person name="Draht O."/>
            <person name="Busch S."/>
            <person name="D'Enfert C."/>
            <person name="Bouchier C."/>
            <person name="Goldman G.H."/>
            <person name="Bell-Pedersen D."/>
            <person name="Griffiths-Jones S."/>
            <person name="Doonan J.H."/>
            <person name="Yu J."/>
            <person name="Vienken K."/>
            <person name="Pain A."/>
            <person name="Freitag M."/>
            <person name="Selker E.U."/>
            <person name="Archer D.B."/>
            <person name="Penalva M.A."/>
            <person name="Oakley B.R."/>
            <person name="Momany M."/>
            <person name="Tanaka T."/>
            <person name="Kumagai T."/>
            <person name="Asai K."/>
            <person name="Machida M."/>
            <person name="Nierman W.C."/>
            <person name="Denning D.W."/>
            <person name="Caddick M."/>
            <person name="Hynes M."/>
            <person name="Paoletti M."/>
            <person name="Fischer R."/>
            <person name="Miller B."/>
            <person name="Dyer P."/>
            <person name="Sachs M.S."/>
            <person name="Osmani S.A."/>
            <person name="Birren B.W."/>
        </authorList>
    </citation>
    <scope>NUCLEOTIDE SEQUENCE [LARGE SCALE GENOMIC DNA]</scope>
    <source>
        <strain evidence="4">FGSC A4 / ATCC 38163 / CBS 112.46 / NRRL 194 / M139</strain>
    </source>
</reference>
<evidence type="ECO:0000313" key="3">
    <source>
        <dbReference type="EMBL" id="CBF74661.1"/>
    </source>
</evidence>
<keyword evidence="4" id="KW-1185">Reference proteome</keyword>
<dbReference type="HOGENOM" id="CLU_512903_0_0_1"/>
<gene>
    <name evidence="3" type="ORF">ANIA_04121</name>
</gene>
<dbReference type="GeneID" id="2873540"/>
<dbReference type="RefSeq" id="XP_661725.1">
    <property type="nucleotide sequence ID" value="XM_656633.1"/>
</dbReference>
<evidence type="ECO:0000256" key="1">
    <source>
        <dbReference type="SAM" id="MobiDB-lite"/>
    </source>
</evidence>
<feature type="signal peptide" evidence="2">
    <location>
        <begin position="1"/>
        <end position="21"/>
    </location>
</feature>
<dbReference type="Proteomes" id="UP000000560">
    <property type="component" value="Chromosome II"/>
</dbReference>
<proteinExistence type="predicted"/>
<feature type="compositionally biased region" description="Low complexity" evidence="1">
    <location>
        <begin position="229"/>
        <end position="252"/>
    </location>
</feature>
<accession>C8V513</accession>
<protein>
    <submittedName>
        <fullName evidence="3">Uncharacterized protein</fullName>
    </submittedName>
</protein>
<feature type="region of interest" description="Disordered" evidence="1">
    <location>
        <begin position="165"/>
        <end position="207"/>
    </location>
</feature>